<accession>A0AAN9JVH5</accession>
<protein>
    <submittedName>
        <fullName evidence="1">Uncharacterized protein</fullName>
    </submittedName>
</protein>
<evidence type="ECO:0000313" key="1">
    <source>
        <dbReference type="EMBL" id="KAK7306270.1"/>
    </source>
</evidence>
<evidence type="ECO:0000313" key="2">
    <source>
        <dbReference type="Proteomes" id="UP001367508"/>
    </source>
</evidence>
<comment type="caution">
    <text evidence="1">The sequence shown here is derived from an EMBL/GenBank/DDBJ whole genome shotgun (WGS) entry which is preliminary data.</text>
</comment>
<gene>
    <name evidence="1" type="ORF">VNO77_44196</name>
</gene>
<proteinExistence type="predicted"/>
<dbReference type="EMBL" id="JAYMYQ010000011">
    <property type="protein sequence ID" value="KAK7306270.1"/>
    <property type="molecule type" value="Genomic_DNA"/>
</dbReference>
<dbReference type="Proteomes" id="UP001367508">
    <property type="component" value="Unassembled WGS sequence"/>
</dbReference>
<keyword evidence="2" id="KW-1185">Reference proteome</keyword>
<sequence>MVKKHRVEAQGKISPRLSQIYYLNLQHAQPVIRRTSWKYEELSSATERCYLESTKPNKARLIQIAWDPPVGIFSIDAILTPGHIKRTSGKYVIRVRWPQWYEDTLREHVTMGSSPRAAHLLCLFIPPLDSASSAP</sequence>
<organism evidence="1 2">
    <name type="scientific">Canavalia gladiata</name>
    <name type="common">Sword bean</name>
    <name type="synonym">Dolichos gladiatus</name>
    <dbReference type="NCBI Taxonomy" id="3824"/>
    <lineage>
        <taxon>Eukaryota</taxon>
        <taxon>Viridiplantae</taxon>
        <taxon>Streptophyta</taxon>
        <taxon>Embryophyta</taxon>
        <taxon>Tracheophyta</taxon>
        <taxon>Spermatophyta</taxon>
        <taxon>Magnoliopsida</taxon>
        <taxon>eudicotyledons</taxon>
        <taxon>Gunneridae</taxon>
        <taxon>Pentapetalae</taxon>
        <taxon>rosids</taxon>
        <taxon>fabids</taxon>
        <taxon>Fabales</taxon>
        <taxon>Fabaceae</taxon>
        <taxon>Papilionoideae</taxon>
        <taxon>50 kb inversion clade</taxon>
        <taxon>NPAAA clade</taxon>
        <taxon>indigoferoid/millettioid clade</taxon>
        <taxon>Phaseoleae</taxon>
        <taxon>Canavalia</taxon>
    </lineage>
</organism>
<dbReference type="AlphaFoldDB" id="A0AAN9JVH5"/>
<name>A0AAN9JVH5_CANGL</name>
<reference evidence="1 2" key="1">
    <citation type="submission" date="2024-01" db="EMBL/GenBank/DDBJ databases">
        <title>The genomes of 5 underutilized Papilionoideae crops provide insights into root nodulation and disease resistanc.</title>
        <authorList>
            <person name="Jiang F."/>
        </authorList>
    </citation>
    <scope>NUCLEOTIDE SEQUENCE [LARGE SCALE GENOMIC DNA]</scope>
    <source>
        <strain evidence="1">LVBAO_FW01</strain>
        <tissue evidence="1">Leaves</tissue>
    </source>
</reference>